<name>A0A2N5W772_9BASI</name>
<protein>
    <submittedName>
        <fullName evidence="2">Uncharacterized protein</fullName>
    </submittedName>
</protein>
<evidence type="ECO:0000313" key="2">
    <source>
        <dbReference type="EMBL" id="PLW58072.1"/>
    </source>
</evidence>
<proteinExistence type="predicted"/>
<feature type="compositionally biased region" description="Basic and acidic residues" evidence="1">
    <location>
        <begin position="9"/>
        <end position="20"/>
    </location>
</feature>
<evidence type="ECO:0000256" key="1">
    <source>
        <dbReference type="SAM" id="MobiDB-lite"/>
    </source>
</evidence>
<sequence>MTAKKAHGVPKDDDVDANRGRIEAAKKIQQLEKSHERNPTLASRISAHHQSDREILTCISGNTNNDYGKANSPK</sequence>
<feature type="region of interest" description="Disordered" evidence="1">
    <location>
        <begin position="29"/>
        <end position="49"/>
    </location>
</feature>
<reference evidence="2 3" key="1">
    <citation type="submission" date="2017-11" db="EMBL/GenBank/DDBJ databases">
        <title>De novo assembly and phasing of dikaryotic genomes from two isolates of Puccinia coronata f. sp. avenae, the causal agent of oat crown rust.</title>
        <authorList>
            <person name="Miller M.E."/>
            <person name="Zhang Y."/>
            <person name="Omidvar V."/>
            <person name="Sperschneider J."/>
            <person name="Schwessinger B."/>
            <person name="Raley C."/>
            <person name="Palmer J.M."/>
            <person name="Garnica D."/>
            <person name="Upadhyaya N."/>
            <person name="Rathjen J."/>
            <person name="Taylor J.M."/>
            <person name="Park R.F."/>
            <person name="Dodds P.N."/>
            <person name="Hirsch C.D."/>
            <person name="Kianian S.F."/>
            <person name="Figueroa M."/>
        </authorList>
    </citation>
    <scope>NUCLEOTIDE SEQUENCE [LARGE SCALE GENOMIC DNA]</scope>
    <source>
        <strain evidence="2">12NC29</strain>
    </source>
</reference>
<dbReference type="Proteomes" id="UP000235388">
    <property type="component" value="Unassembled WGS sequence"/>
</dbReference>
<accession>A0A2N5W772</accession>
<feature type="region of interest" description="Disordered" evidence="1">
    <location>
        <begin position="1"/>
        <end position="20"/>
    </location>
</feature>
<gene>
    <name evidence="2" type="ORF">PCANC_00681</name>
</gene>
<dbReference type="EMBL" id="PGCJ01000006">
    <property type="protein sequence ID" value="PLW58072.1"/>
    <property type="molecule type" value="Genomic_DNA"/>
</dbReference>
<dbReference type="AlphaFoldDB" id="A0A2N5W772"/>
<evidence type="ECO:0000313" key="3">
    <source>
        <dbReference type="Proteomes" id="UP000235388"/>
    </source>
</evidence>
<organism evidence="2 3">
    <name type="scientific">Puccinia coronata f. sp. avenae</name>
    <dbReference type="NCBI Taxonomy" id="200324"/>
    <lineage>
        <taxon>Eukaryota</taxon>
        <taxon>Fungi</taxon>
        <taxon>Dikarya</taxon>
        <taxon>Basidiomycota</taxon>
        <taxon>Pucciniomycotina</taxon>
        <taxon>Pucciniomycetes</taxon>
        <taxon>Pucciniales</taxon>
        <taxon>Pucciniaceae</taxon>
        <taxon>Puccinia</taxon>
    </lineage>
</organism>
<keyword evidence="3" id="KW-1185">Reference proteome</keyword>
<feature type="compositionally biased region" description="Basic and acidic residues" evidence="1">
    <location>
        <begin position="29"/>
        <end position="38"/>
    </location>
</feature>
<comment type="caution">
    <text evidence="2">The sequence shown here is derived from an EMBL/GenBank/DDBJ whole genome shotgun (WGS) entry which is preliminary data.</text>
</comment>